<dbReference type="SMART" id="SM01060">
    <property type="entry name" value="Catalase"/>
    <property type="match status" value="1"/>
</dbReference>
<feature type="active site" evidence="11">
    <location>
        <position position="151"/>
    </location>
</feature>
<dbReference type="Pfam" id="PF00199">
    <property type="entry name" value="Catalase"/>
    <property type="match status" value="1"/>
</dbReference>
<feature type="binding site" evidence="13">
    <location>
        <position position="75"/>
    </location>
    <ligand>
        <name>heme</name>
        <dbReference type="ChEBI" id="CHEBI:30413"/>
    </ligand>
</feature>
<evidence type="ECO:0000256" key="8">
    <source>
        <dbReference type="ARBA" id="ARBA00023004"/>
    </source>
</evidence>
<keyword evidence="5 10" id="KW-0349">Heme</keyword>
<feature type="binding site" description="axial binding residue" evidence="12">
    <location>
        <position position="365"/>
    </location>
    <ligand>
        <name>heme</name>
        <dbReference type="ChEBI" id="CHEBI:30413"/>
    </ligand>
    <ligandPart>
        <name>Fe</name>
        <dbReference type="ChEBI" id="CHEBI:18248"/>
    </ligandPart>
</feature>
<evidence type="ECO:0000256" key="13">
    <source>
        <dbReference type="PIRSR" id="PIRSR038927-3"/>
    </source>
</evidence>
<dbReference type="Gene3D" id="1.20.1370.20">
    <property type="match status" value="1"/>
</dbReference>
<keyword evidence="8 10" id="KW-0408">Iron</keyword>
<reference evidence="15 16" key="1">
    <citation type="submission" date="2017-08" db="EMBL/GenBank/DDBJ databases">
        <title>Draft genome sequence of filamentous cyanobacterium Calothrix elsteri CCALA 953.</title>
        <authorList>
            <person name="Gagunashvili A.N."/>
            <person name="Elster J."/>
            <person name="Andresson O.S."/>
        </authorList>
    </citation>
    <scope>NUCLEOTIDE SEQUENCE [LARGE SCALE GENOMIC DNA]</scope>
    <source>
        <strain evidence="15 16">CCALA 953</strain>
    </source>
</reference>
<evidence type="ECO:0000256" key="6">
    <source>
        <dbReference type="ARBA" id="ARBA00022723"/>
    </source>
</evidence>
<dbReference type="GO" id="GO:0046872">
    <property type="term" value="F:metal ion binding"/>
    <property type="evidence" value="ECO:0007669"/>
    <property type="project" value="UniProtKB-KW"/>
</dbReference>
<dbReference type="GO" id="GO:0042744">
    <property type="term" value="P:hydrogen peroxide catabolic process"/>
    <property type="evidence" value="ECO:0007669"/>
    <property type="project" value="UniProtKB-UniRule"/>
</dbReference>
<feature type="binding site" evidence="13">
    <location>
        <position position="164"/>
    </location>
    <ligand>
        <name>heme</name>
        <dbReference type="ChEBI" id="CHEBI:30413"/>
    </ligand>
</feature>
<dbReference type="EC" id="1.11.1.6" evidence="3 10"/>
<evidence type="ECO:0000256" key="10">
    <source>
        <dbReference type="PIRNR" id="PIRNR038927"/>
    </source>
</evidence>
<evidence type="ECO:0000256" key="11">
    <source>
        <dbReference type="PIRSR" id="PIRSR038927-1"/>
    </source>
</evidence>
<dbReference type="CDD" id="cd03132">
    <property type="entry name" value="GATase1_catalase"/>
    <property type="match status" value="1"/>
</dbReference>
<keyword evidence="7 10" id="KW-0560">Oxidoreductase</keyword>
<dbReference type="PANTHER" id="PTHR42821">
    <property type="entry name" value="CATALASE"/>
    <property type="match status" value="1"/>
</dbReference>
<dbReference type="InterPro" id="IPR041399">
    <property type="entry name" value="Catalase_large_C"/>
</dbReference>
<dbReference type="GO" id="GO:0004096">
    <property type="term" value="F:catalase activity"/>
    <property type="evidence" value="ECO:0007669"/>
    <property type="project" value="UniProtKB-UniRule"/>
</dbReference>
<dbReference type="Pfam" id="PF18011">
    <property type="entry name" value="Catalase_C"/>
    <property type="match status" value="1"/>
</dbReference>
<accession>A0A2A2TNJ6</accession>
<keyword evidence="4 10" id="KW-0575">Peroxidase</keyword>
<dbReference type="GO" id="GO:0005829">
    <property type="term" value="C:cytosol"/>
    <property type="evidence" value="ECO:0007669"/>
    <property type="project" value="TreeGrafter"/>
</dbReference>
<gene>
    <name evidence="15" type="primary">katE</name>
    <name evidence="15" type="ORF">CK510_04250</name>
</gene>
<dbReference type="Gene3D" id="3.40.50.880">
    <property type="match status" value="1"/>
</dbReference>
<protein>
    <recommendedName>
        <fullName evidence="3 10">Catalase</fullName>
        <ecNumber evidence="3 10">1.11.1.6</ecNumber>
    </recommendedName>
</protein>
<feature type="binding site" evidence="13">
    <location>
        <position position="372"/>
    </location>
    <ligand>
        <name>heme</name>
        <dbReference type="ChEBI" id="CHEBI:30413"/>
    </ligand>
</feature>
<dbReference type="InterPro" id="IPR020835">
    <property type="entry name" value="Catalase_sf"/>
</dbReference>
<comment type="catalytic activity">
    <reaction evidence="10">
        <text>2 H2O2 = O2 + 2 H2O</text>
        <dbReference type="Rhea" id="RHEA:20309"/>
        <dbReference type="ChEBI" id="CHEBI:15377"/>
        <dbReference type="ChEBI" id="CHEBI:15379"/>
        <dbReference type="ChEBI" id="CHEBI:16240"/>
        <dbReference type="EC" id="1.11.1.6"/>
    </reaction>
</comment>
<dbReference type="InterPro" id="IPR011614">
    <property type="entry name" value="Catalase_core"/>
</dbReference>
<evidence type="ECO:0000256" key="4">
    <source>
        <dbReference type="ARBA" id="ARBA00022559"/>
    </source>
</evidence>
<dbReference type="FunFam" id="2.40.180.10:FF:000003">
    <property type="entry name" value="Catalase"/>
    <property type="match status" value="1"/>
</dbReference>
<dbReference type="SUPFAM" id="SSF52317">
    <property type="entry name" value="Class I glutamine amidotransferase-like"/>
    <property type="match status" value="1"/>
</dbReference>
<dbReference type="InterPro" id="IPR024712">
    <property type="entry name" value="Catalase_clade2"/>
</dbReference>
<name>A0A2A2TNJ6_9CYAN</name>
<comment type="caution">
    <text evidence="15">The sequence shown here is derived from an EMBL/GenBank/DDBJ whole genome shotgun (WGS) entry which is preliminary data.</text>
</comment>
<dbReference type="InterPro" id="IPR029062">
    <property type="entry name" value="Class_I_gatase-like"/>
</dbReference>
<feature type="binding site" evidence="13">
    <location>
        <position position="115"/>
    </location>
    <ligand>
        <name>heme</name>
        <dbReference type="ChEBI" id="CHEBI:30413"/>
    </ligand>
</feature>
<sequence length="708" mass="79347">MSDRTNEKNINEQTKNENLEQFRKEPGEFITTNEGVKVTSTNDSLKAGSRGPTLLEDFHFAEKNAHFNRERIPERVVHARGVGAHGYFQAYKSQSELTKAKFLQEPSVKTPVFVRFSTVAGFRGSPDPVRDVRGFAVKFYTEDGNYDIVGNNIPVFFIQDAIKFPDLVHALKPEPHNEMPQASTAHDNFWDFISLMPESMHMIMWILSDRTIPRSYRMMQGFGIHTFRFVNEQGKARFVKFHWKPLLGVHSVLWDEMQQMGAKDPDFHRRDLSEAIAMGDYPEYELGVQIIEEEDEFKFDFDILDSTKLIPEELVPVQPIGKMVLNRNPDNYFAETEQVAFQPTNVVPGIDFSDDPLLQGRISSYPDSQRHRLGTANFENIPINKPVCPVNNDQRDGFSQYNIPTSKVNYFPNSLGGGCPMAAPENMGGFTHYMEKMQGHKIRERSESFSDHFSQATLFWNSLSVVEKEHLVKAAQFELGKVMNKEVKERVVGLFNHVEHEFASSVAIGLGIPTPTKEVIPNHGKSSPALSMENQPKDSIKTRQIAVLANDGFNSSELMGIKRVLEAEGAKIKIVSKFGGMIKSADGKEIEVDRTLLTTASVLFDAVYIPGGEKSIASLKSDGDAIAFVNEAFKHCKAIAATGEAVDLLMNPGIKGVNIADSQQKFASDQGVVTSRNPGDVEKTAKEFVNAIAQHRHWMRGQKSLIPA</sequence>
<evidence type="ECO:0000256" key="3">
    <source>
        <dbReference type="ARBA" id="ARBA00012314"/>
    </source>
</evidence>
<dbReference type="GO" id="GO:0020037">
    <property type="term" value="F:heme binding"/>
    <property type="evidence" value="ECO:0007669"/>
    <property type="project" value="UniProtKB-UniRule"/>
</dbReference>
<keyword evidence="9 10" id="KW-0376">Hydrogen peroxide</keyword>
<comment type="function">
    <text evidence="10">Decomposes hydrogen peroxide into water and oxygen; serves to protect cells from the toxic effects of hydrogen peroxide.</text>
</comment>
<dbReference type="InterPro" id="IPR043156">
    <property type="entry name" value="Catalase_clade2_helical"/>
</dbReference>
<dbReference type="Proteomes" id="UP000218238">
    <property type="component" value="Unassembled WGS sequence"/>
</dbReference>
<proteinExistence type="inferred from homology"/>
<dbReference type="OrthoDB" id="9760293at2"/>
<evidence type="ECO:0000313" key="16">
    <source>
        <dbReference type="Proteomes" id="UP000218238"/>
    </source>
</evidence>
<feature type="domain" description="Catalase core" evidence="14">
    <location>
        <begin position="31"/>
        <end position="419"/>
    </location>
</feature>
<feature type="active site" evidence="11">
    <location>
        <position position="78"/>
    </location>
</feature>
<dbReference type="PRINTS" id="PR00067">
    <property type="entry name" value="CATALASE"/>
</dbReference>
<evidence type="ECO:0000256" key="2">
    <source>
        <dbReference type="ARBA" id="ARBA00010660"/>
    </source>
</evidence>
<evidence type="ECO:0000313" key="15">
    <source>
        <dbReference type="EMBL" id="PAX59995.1"/>
    </source>
</evidence>
<dbReference type="EMBL" id="NTFS01000027">
    <property type="protein sequence ID" value="PAX59995.1"/>
    <property type="molecule type" value="Genomic_DNA"/>
</dbReference>
<dbReference type="AlphaFoldDB" id="A0A2A2TNJ6"/>
<evidence type="ECO:0000256" key="1">
    <source>
        <dbReference type="ARBA" id="ARBA00001971"/>
    </source>
</evidence>
<comment type="similarity">
    <text evidence="2">Belongs to the catalase family. HPII subfamily.</text>
</comment>
<evidence type="ECO:0000256" key="5">
    <source>
        <dbReference type="ARBA" id="ARBA00022617"/>
    </source>
</evidence>
<evidence type="ECO:0000256" key="7">
    <source>
        <dbReference type="ARBA" id="ARBA00023002"/>
    </source>
</evidence>
<keyword evidence="6 10" id="KW-0479">Metal-binding</keyword>
<evidence type="ECO:0000259" key="14">
    <source>
        <dbReference type="SMART" id="SM01060"/>
    </source>
</evidence>
<keyword evidence="16" id="KW-1185">Reference proteome</keyword>
<dbReference type="Gene3D" id="2.40.180.10">
    <property type="entry name" value="Catalase core domain"/>
    <property type="match status" value="1"/>
</dbReference>
<dbReference type="InterPro" id="IPR010582">
    <property type="entry name" value="Catalase_immune_responsive"/>
</dbReference>
<dbReference type="GO" id="GO:0006979">
    <property type="term" value="P:response to oxidative stress"/>
    <property type="evidence" value="ECO:0007669"/>
    <property type="project" value="InterPro"/>
</dbReference>
<evidence type="ECO:0000256" key="12">
    <source>
        <dbReference type="PIRSR" id="PIRSR038927-2"/>
    </source>
</evidence>
<dbReference type="FunFam" id="1.20.1370.20:FF:000001">
    <property type="entry name" value="Catalase HPII"/>
    <property type="match status" value="1"/>
</dbReference>
<comment type="cofactor">
    <cofactor evidence="1 10 12">
        <name>heme</name>
        <dbReference type="ChEBI" id="CHEBI:30413"/>
    </cofactor>
</comment>
<dbReference type="PANTHER" id="PTHR42821:SF1">
    <property type="entry name" value="CATALASE-B"/>
    <property type="match status" value="1"/>
</dbReference>
<organism evidence="15 16">
    <name type="scientific">Brunnivagina elsteri CCALA 953</name>
    <dbReference type="NCBI Taxonomy" id="987040"/>
    <lineage>
        <taxon>Bacteria</taxon>
        <taxon>Bacillati</taxon>
        <taxon>Cyanobacteriota</taxon>
        <taxon>Cyanophyceae</taxon>
        <taxon>Nostocales</taxon>
        <taxon>Calotrichaceae</taxon>
        <taxon>Brunnivagina</taxon>
    </lineage>
</organism>
<evidence type="ECO:0000256" key="9">
    <source>
        <dbReference type="ARBA" id="ARBA00023324"/>
    </source>
</evidence>
<dbReference type="SUPFAM" id="SSF56634">
    <property type="entry name" value="Heme-dependent catalase-like"/>
    <property type="match status" value="1"/>
</dbReference>
<dbReference type="InterPro" id="IPR018028">
    <property type="entry name" value="Catalase"/>
</dbReference>
<feature type="binding site" evidence="13">
    <location>
        <position position="361"/>
    </location>
    <ligand>
        <name>heme</name>
        <dbReference type="ChEBI" id="CHEBI:30413"/>
    </ligand>
</feature>
<dbReference type="PROSITE" id="PS51402">
    <property type="entry name" value="CATALASE_3"/>
    <property type="match status" value="1"/>
</dbReference>
<dbReference type="RefSeq" id="WP_095720510.1">
    <property type="nucleotide sequence ID" value="NZ_NTFS01000027.1"/>
</dbReference>
<dbReference type="PIRSF" id="PIRSF038927">
    <property type="entry name" value="Catalase_clade2"/>
    <property type="match status" value="1"/>
</dbReference>
<dbReference type="Pfam" id="PF06628">
    <property type="entry name" value="Catalase-rel"/>
    <property type="match status" value="1"/>
</dbReference>